<evidence type="ECO:0000256" key="4">
    <source>
        <dbReference type="ARBA" id="ARBA00023136"/>
    </source>
</evidence>
<feature type="transmembrane region" description="Helical" evidence="6">
    <location>
        <begin position="455"/>
        <end position="470"/>
    </location>
</feature>
<organism evidence="7 8">
    <name type="scientific">Cyclotella atomus</name>
    <dbReference type="NCBI Taxonomy" id="382360"/>
    <lineage>
        <taxon>Eukaryota</taxon>
        <taxon>Sar</taxon>
        <taxon>Stramenopiles</taxon>
        <taxon>Ochrophyta</taxon>
        <taxon>Bacillariophyta</taxon>
        <taxon>Coscinodiscophyceae</taxon>
        <taxon>Thalassiosirophycidae</taxon>
        <taxon>Stephanodiscales</taxon>
        <taxon>Stephanodiscaceae</taxon>
        <taxon>Cyclotella</taxon>
    </lineage>
</organism>
<evidence type="ECO:0000256" key="6">
    <source>
        <dbReference type="SAM" id="Phobius"/>
    </source>
</evidence>
<evidence type="ECO:0000256" key="1">
    <source>
        <dbReference type="ARBA" id="ARBA00004141"/>
    </source>
</evidence>
<evidence type="ECO:0000313" key="7">
    <source>
        <dbReference type="EMBL" id="KAL3774857.1"/>
    </source>
</evidence>
<dbReference type="GO" id="GO:0016020">
    <property type="term" value="C:membrane"/>
    <property type="evidence" value="ECO:0007669"/>
    <property type="project" value="UniProtKB-SubCell"/>
</dbReference>
<feature type="transmembrane region" description="Helical" evidence="6">
    <location>
        <begin position="179"/>
        <end position="201"/>
    </location>
</feature>
<comment type="caution">
    <text evidence="7">The sequence shown here is derived from an EMBL/GenBank/DDBJ whole genome shotgun (WGS) entry which is preliminary data.</text>
</comment>
<reference evidence="7 8" key="1">
    <citation type="submission" date="2024-10" db="EMBL/GenBank/DDBJ databases">
        <title>Updated reference genomes for cyclostephanoid diatoms.</title>
        <authorList>
            <person name="Roberts W.R."/>
            <person name="Alverson A.J."/>
        </authorList>
    </citation>
    <scope>NUCLEOTIDE SEQUENCE [LARGE SCALE GENOMIC DNA]</scope>
    <source>
        <strain evidence="7 8">AJA010-31</strain>
    </source>
</reference>
<keyword evidence="2 6" id="KW-0812">Transmembrane</keyword>
<dbReference type="PANTHER" id="PTHR16950:SF16">
    <property type="entry name" value="ZINC TRANSPORTER ZIP13"/>
    <property type="match status" value="1"/>
</dbReference>
<feature type="transmembrane region" description="Helical" evidence="6">
    <location>
        <begin position="381"/>
        <end position="405"/>
    </location>
</feature>
<dbReference type="EMBL" id="JALLPJ020001175">
    <property type="protein sequence ID" value="KAL3774857.1"/>
    <property type="molecule type" value="Genomic_DNA"/>
</dbReference>
<keyword evidence="3 6" id="KW-1133">Transmembrane helix</keyword>
<evidence type="ECO:0000256" key="5">
    <source>
        <dbReference type="SAM" id="MobiDB-lite"/>
    </source>
</evidence>
<evidence type="ECO:0000313" key="8">
    <source>
        <dbReference type="Proteomes" id="UP001530400"/>
    </source>
</evidence>
<proteinExistence type="predicted"/>
<name>A0ABD3NFW8_9STRA</name>
<dbReference type="PANTHER" id="PTHR16950">
    <property type="entry name" value="ZINC TRANSPORTER SLC39A7 HISTIDINE-RICH MEMBRANE PROTEIN KE4"/>
    <property type="match status" value="1"/>
</dbReference>
<evidence type="ECO:0000256" key="2">
    <source>
        <dbReference type="ARBA" id="ARBA00022692"/>
    </source>
</evidence>
<feature type="transmembrane region" description="Helical" evidence="6">
    <location>
        <begin position="135"/>
        <end position="158"/>
    </location>
</feature>
<feature type="region of interest" description="Disordered" evidence="5">
    <location>
        <begin position="100"/>
        <end position="125"/>
    </location>
</feature>
<gene>
    <name evidence="7" type="ORF">ACHAWO_001172</name>
</gene>
<dbReference type="Proteomes" id="UP001530400">
    <property type="component" value="Unassembled WGS sequence"/>
</dbReference>
<evidence type="ECO:0000256" key="3">
    <source>
        <dbReference type="ARBA" id="ARBA00022989"/>
    </source>
</evidence>
<dbReference type="Pfam" id="PF02535">
    <property type="entry name" value="Zip"/>
    <property type="match status" value="1"/>
</dbReference>
<keyword evidence="4 6" id="KW-0472">Membrane</keyword>
<dbReference type="InterPro" id="IPR003689">
    <property type="entry name" value="ZIP"/>
</dbReference>
<feature type="transmembrane region" description="Helical" evidence="6">
    <location>
        <begin position="240"/>
        <end position="262"/>
    </location>
</feature>
<dbReference type="AlphaFoldDB" id="A0ABD3NFW8"/>
<feature type="transmembrane region" description="Helical" evidence="6">
    <location>
        <begin position="425"/>
        <end position="448"/>
    </location>
</feature>
<accession>A0ABD3NFW8</accession>
<comment type="subcellular location">
    <subcellularLocation>
        <location evidence="1">Membrane</location>
        <topology evidence="1">Multi-pass membrane protein</topology>
    </subcellularLocation>
</comment>
<protein>
    <submittedName>
        <fullName evidence="7">Uncharacterized protein</fullName>
    </submittedName>
</protein>
<keyword evidence="8" id="KW-1185">Reference proteome</keyword>
<sequence length="513" mass="55021">MSIRMPCPKCHGRDRSNGFRRVRSIKSARTKSAPSHGPFVLMALLLATASAHHPFSLTNKDFKMAVGFEKAGSEAMATERRIEEALAGNQEGGEHLFEHEDHSTDEEGHHDHEHDHDEEGHESETFTIEEDPKPYGAVLAATLLVNLATLSGLVLLVVPAVRKGLLRKAASDSKSHGKLIDIIIPSFASGALMATAVFLVLPEAFHLIEGVHEDGGEGDHSGHGHRFAKEEEADSEGATFAKWGCGILGGFLLPAFLSLFFFHGTKELDEEESAAASDEEECKSCMERDAIKEGADIKEGAAIPTTVMVRSEDPDSIYDADDVGADVPTDIATKDNALEELVTTQNDSAEVVDVKTKIFIDYRLVASVVIGDFFCNFADGLFIGAAFLGCSWATAVSITLIALLHEIPQELADFVILTRYAGCSMVHACALNFTTGLAVCFGGLIVLAAKPSDETVGIVLAITGGVYLNLAASESQPRVANYAKHTSDKAWALLSFAIGTVPLGLILLDHKHC</sequence>
<feature type="transmembrane region" description="Helical" evidence="6">
    <location>
        <begin position="490"/>
        <end position="508"/>
    </location>
</feature>
<feature type="compositionally biased region" description="Basic and acidic residues" evidence="5">
    <location>
        <begin position="100"/>
        <end position="124"/>
    </location>
</feature>